<evidence type="ECO:0000259" key="2">
    <source>
        <dbReference type="Pfam" id="PF08327"/>
    </source>
</evidence>
<protein>
    <recommendedName>
        <fullName evidence="2">Activator of Hsp90 ATPase homologue 1/2-like C-terminal domain-containing protein</fullName>
    </recommendedName>
</protein>
<dbReference type="OrthoDB" id="793407at2"/>
<dbReference type="Pfam" id="PF08327">
    <property type="entry name" value="AHSA1"/>
    <property type="match status" value="1"/>
</dbReference>
<gene>
    <name evidence="3" type="ORF">C900_03542</name>
</gene>
<dbReference type="Proteomes" id="UP000011135">
    <property type="component" value="Unassembled WGS sequence"/>
</dbReference>
<dbReference type="InterPro" id="IPR023393">
    <property type="entry name" value="START-like_dom_sf"/>
</dbReference>
<comment type="similarity">
    <text evidence="1">Belongs to the AHA1 family.</text>
</comment>
<dbReference type="EMBL" id="AMZN01000051">
    <property type="protein sequence ID" value="ELR70561.1"/>
    <property type="molecule type" value="Genomic_DNA"/>
</dbReference>
<dbReference type="CDD" id="cd08891">
    <property type="entry name" value="SRPBCC_CalC"/>
    <property type="match status" value="1"/>
</dbReference>
<proteinExistence type="inferred from homology"/>
<evidence type="ECO:0000313" key="3">
    <source>
        <dbReference type="EMBL" id="ELR70561.1"/>
    </source>
</evidence>
<dbReference type="Gene3D" id="3.30.530.20">
    <property type="match status" value="1"/>
</dbReference>
<dbReference type="RefSeq" id="WP_009580918.1">
    <property type="nucleotide sequence ID" value="NZ_AMZN01000051.1"/>
</dbReference>
<accession>L8JNL8</accession>
<evidence type="ECO:0000313" key="4">
    <source>
        <dbReference type="Proteomes" id="UP000011135"/>
    </source>
</evidence>
<name>L8JNL8_9BACT</name>
<comment type="caution">
    <text evidence="3">The sequence shown here is derived from an EMBL/GenBank/DDBJ whole genome shotgun (WGS) entry which is preliminary data.</text>
</comment>
<dbReference type="eggNOG" id="COG3832">
    <property type="taxonomic scope" value="Bacteria"/>
</dbReference>
<keyword evidence="4" id="KW-1185">Reference proteome</keyword>
<dbReference type="InterPro" id="IPR013538">
    <property type="entry name" value="ASHA1/2-like_C"/>
</dbReference>
<sequence>MAEKGINNKVTKSVTINIDREEAFDIFITHFSVWWPSAYTWSGDVLKEIVIEPKVDGRCYERGPFDFSCDWGRVLSFDPPGSLAFTWQISPSREPVPDPSKASEVEVSFVSDNAASTQLVLEHRAFHKHGEGWESYLEAMDSKQGWQWVLEQYQEYVVNMRRN</sequence>
<dbReference type="AlphaFoldDB" id="L8JNL8"/>
<reference evidence="3 4" key="1">
    <citation type="submission" date="2012-12" db="EMBL/GenBank/DDBJ databases">
        <title>Genome assembly of Fulvivirga imtechensis AK7.</title>
        <authorList>
            <person name="Nupur N."/>
            <person name="Khatri I."/>
            <person name="Kumar R."/>
            <person name="Subramanian S."/>
            <person name="Pinnaka A."/>
        </authorList>
    </citation>
    <scope>NUCLEOTIDE SEQUENCE [LARGE SCALE GENOMIC DNA]</scope>
    <source>
        <strain evidence="3 4">AK7</strain>
    </source>
</reference>
<feature type="domain" description="Activator of Hsp90 ATPase homologue 1/2-like C-terminal" evidence="2">
    <location>
        <begin position="47"/>
        <end position="156"/>
    </location>
</feature>
<organism evidence="3 4">
    <name type="scientific">Fulvivirga imtechensis AK7</name>
    <dbReference type="NCBI Taxonomy" id="1237149"/>
    <lineage>
        <taxon>Bacteria</taxon>
        <taxon>Pseudomonadati</taxon>
        <taxon>Bacteroidota</taxon>
        <taxon>Cytophagia</taxon>
        <taxon>Cytophagales</taxon>
        <taxon>Fulvivirgaceae</taxon>
        <taxon>Fulvivirga</taxon>
    </lineage>
</organism>
<evidence type="ECO:0000256" key="1">
    <source>
        <dbReference type="ARBA" id="ARBA00006817"/>
    </source>
</evidence>
<dbReference type="SUPFAM" id="SSF55961">
    <property type="entry name" value="Bet v1-like"/>
    <property type="match status" value="1"/>
</dbReference>
<dbReference type="STRING" id="1237149.C900_03542"/>